<reference evidence="15" key="1">
    <citation type="submission" date="2022-10" db="EMBL/GenBank/DDBJ databases">
        <authorList>
            <person name="Yu W.X."/>
        </authorList>
    </citation>
    <scope>NUCLEOTIDE SEQUENCE</scope>
    <source>
        <strain evidence="15">D04</strain>
    </source>
</reference>
<dbReference type="InterPro" id="IPR023996">
    <property type="entry name" value="TonB-dep_OMP_SusC/RagA"/>
</dbReference>
<keyword evidence="8 15" id="KW-0675">Receptor</keyword>
<evidence type="ECO:0000256" key="5">
    <source>
        <dbReference type="ARBA" id="ARBA00022729"/>
    </source>
</evidence>
<dbReference type="InterPro" id="IPR008969">
    <property type="entry name" value="CarboxyPept-like_regulatory"/>
</dbReference>
<dbReference type="SUPFAM" id="SSF56935">
    <property type="entry name" value="Porins"/>
    <property type="match status" value="1"/>
</dbReference>
<evidence type="ECO:0000256" key="8">
    <source>
        <dbReference type="ARBA" id="ARBA00023170"/>
    </source>
</evidence>
<dbReference type="RefSeq" id="WP_301198993.1">
    <property type="nucleotide sequence ID" value="NZ_JAPDPI010000014.1"/>
</dbReference>
<keyword evidence="3 10" id="KW-1134">Transmembrane beta strand</keyword>
<dbReference type="InterPro" id="IPR036942">
    <property type="entry name" value="Beta-barrel_TonB_sf"/>
</dbReference>
<dbReference type="Pfam" id="PF07715">
    <property type="entry name" value="Plug"/>
    <property type="match status" value="1"/>
</dbReference>
<gene>
    <name evidence="15" type="ORF">OM074_08275</name>
</gene>
<dbReference type="Gene3D" id="2.40.170.20">
    <property type="entry name" value="TonB-dependent receptor, beta-barrel domain"/>
    <property type="match status" value="1"/>
</dbReference>
<evidence type="ECO:0000259" key="13">
    <source>
        <dbReference type="Pfam" id="PF00593"/>
    </source>
</evidence>
<dbReference type="InterPro" id="IPR023997">
    <property type="entry name" value="TonB-dep_OMP_SusC/RagA_CS"/>
</dbReference>
<name>A0AAE3MCW8_9BACT</name>
<organism evidence="15 16">
    <name type="scientific">Plebeiibacterium marinum</name>
    <dbReference type="NCBI Taxonomy" id="2992111"/>
    <lineage>
        <taxon>Bacteria</taxon>
        <taxon>Pseudomonadati</taxon>
        <taxon>Bacteroidota</taxon>
        <taxon>Bacteroidia</taxon>
        <taxon>Marinilabiliales</taxon>
        <taxon>Marinilabiliaceae</taxon>
        <taxon>Plebeiibacterium</taxon>
    </lineage>
</organism>
<dbReference type="Proteomes" id="UP001207408">
    <property type="component" value="Unassembled WGS sequence"/>
</dbReference>
<evidence type="ECO:0000256" key="12">
    <source>
        <dbReference type="SAM" id="SignalP"/>
    </source>
</evidence>
<dbReference type="Gene3D" id="2.170.130.10">
    <property type="entry name" value="TonB-dependent receptor, plug domain"/>
    <property type="match status" value="1"/>
</dbReference>
<accession>A0AAE3MCW8</accession>
<keyword evidence="16" id="KW-1185">Reference proteome</keyword>
<comment type="caution">
    <text evidence="15">The sequence shown here is derived from an EMBL/GenBank/DDBJ whole genome shotgun (WGS) entry which is preliminary data.</text>
</comment>
<keyword evidence="2 10" id="KW-0813">Transport</keyword>
<evidence type="ECO:0000256" key="2">
    <source>
        <dbReference type="ARBA" id="ARBA00022448"/>
    </source>
</evidence>
<evidence type="ECO:0000256" key="4">
    <source>
        <dbReference type="ARBA" id="ARBA00022692"/>
    </source>
</evidence>
<keyword evidence="9 10" id="KW-0998">Cell outer membrane</keyword>
<keyword evidence="4 10" id="KW-0812">Transmembrane</keyword>
<dbReference type="NCBIfam" id="TIGR04056">
    <property type="entry name" value="OMP_RagA_SusC"/>
    <property type="match status" value="1"/>
</dbReference>
<feature type="domain" description="TonB-dependent receptor-like beta-barrel" evidence="13">
    <location>
        <begin position="380"/>
        <end position="955"/>
    </location>
</feature>
<dbReference type="NCBIfam" id="TIGR04057">
    <property type="entry name" value="SusC_RagA_signa"/>
    <property type="match status" value="1"/>
</dbReference>
<dbReference type="SUPFAM" id="SSF49464">
    <property type="entry name" value="Carboxypeptidase regulatory domain-like"/>
    <property type="match status" value="1"/>
</dbReference>
<evidence type="ECO:0000256" key="9">
    <source>
        <dbReference type="ARBA" id="ARBA00023237"/>
    </source>
</evidence>
<comment type="subcellular location">
    <subcellularLocation>
        <location evidence="1 10">Cell outer membrane</location>
        <topology evidence="1 10">Multi-pass membrane protein</topology>
    </subcellularLocation>
</comment>
<feature type="domain" description="TonB-dependent receptor plug" evidence="14">
    <location>
        <begin position="118"/>
        <end position="225"/>
    </location>
</feature>
<dbReference type="PANTHER" id="PTHR30069">
    <property type="entry name" value="TONB-DEPENDENT OUTER MEMBRANE RECEPTOR"/>
    <property type="match status" value="1"/>
</dbReference>
<dbReference type="FunFam" id="2.60.40.1120:FF:000003">
    <property type="entry name" value="Outer membrane protein Omp121"/>
    <property type="match status" value="1"/>
</dbReference>
<evidence type="ECO:0000256" key="7">
    <source>
        <dbReference type="ARBA" id="ARBA00023136"/>
    </source>
</evidence>
<dbReference type="PROSITE" id="PS52016">
    <property type="entry name" value="TONB_DEPENDENT_REC_3"/>
    <property type="match status" value="1"/>
</dbReference>
<dbReference type="GO" id="GO:0044718">
    <property type="term" value="P:siderophore transmembrane transport"/>
    <property type="evidence" value="ECO:0007669"/>
    <property type="project" value="TreeGrafter"/>
</dbReference>
<comment type="similarity">
    <text evidence="10 11">Belongs to the TonB-dependent receptor family.</text>
</comment>
<dbReference type="PANTHER" id="PTHR30069:SF29">
    <property type="entry name" value="HEMOGLOBIN AND HEMOGLOBIN-HAPTOGLOBIN-BINDING PROTEIN 1-RELATED"/>
    <property type="match status" value="1"/>
</dbReference>
<dbReference type="Gene3D" id="2.60.40.1120">
    <property type="entry name" value="Carboxypeptidase-like, regulatory domain"/>
    <property type="match status" value="1"/>
</dbReference>
<dbReference type="GO" id="GO:0009279">
    <property type="term" value="C:cell outer membrane"/>
    <property type="evidence" value="ECO:0007669"/>
    <property type="project" value="UniProtKB-SubCell"/>
</dbReference>
<keyword evidence="7 10" id="KW-0472">Membrane</keyword>
<dbReference type="EMBL" id="JAPDPI010000014">
    <property type="protein sequence ID" value="MCW3805623.1"/>
    <property type="molecule type" value="Genomic_DNA"/>
</dbReference>
<proteinExistence type="inferred from homology"/>
<keyword evidence="6 11" id="KW-0798">TonB box</keyword>
<dbReference type="GO" id="GO:0015344">
    <property type="term" value="F:siderophore uptake transmembrane transporter activity"/>
    <property type="evidence" value="ECO:0007669"/>
    <property type="project" value="TreeGrafter"/>
</dbReference>
<feature type="chain" id="PRO_5041898268" evidence="12">
    <location>
        <begin position="24"/>
        <end position="998"/>
    </location>
</feature>
<evidence type="ECO:0000313" key="16">
    <source>
        <dbReference type="Proteomes" id="UP001207408"/>
    </source>
</evidence>
<evidence type="ECO:0000313" key="15">
    <source>
        <dbReference type="EMBL" id="MCW3805623.1"/>
    </source>
</evidence>
<keyword evidence="5 12" id="KW-0732">Signal</keyword>
<dbReference type="InterPro" id="IPR012910">
    <property type="entry name" value="Plug_dom"/>
</dbReference>
<dbReference type="AlphaFoldDB" id="A0AAE3MCW8"/>
<evidence type="ECO:0000256" key="6">
    <source>
        <dbReference type="ARBA" id="ARBA00023077"/>
    </source>
</evidence>
<evidence type="ECO:0000256" key="3">
    <source>
        <dbReference type="ARBA" id="ARBA00022452"/>
    </source>
</evidence>
<evidence type="ECO:0000259" key="14">
    <source>
        <dbReference type="Pfam" id="PF07715"/>
    </source>
</evidence>
<feature type="signal peptide" evidence="12">
    <location>
        <begin position="1"/>
        <end position="23"/>
    </location>
</feature>
<dbReference type="Pfam" id="PF13715">
    <property type="entry name" value="CarbopepD_reg_2"/>
    <property type="match status" value="1"/>
</dbReference>
<dbReference type="InterPro" id="IPR039426">
    <property type="entry name" value="TonB-dep_rcpt-like"/>
</dbReference>
<evidence type="ECO:0000256" key="11">
    <source>
        <dbReference type="RuleBase" id="RU003357"/>
    </source>
</evidence>
<sequence>MKQFTLKLVMLALILGYSLNTWAQNIELSGKVLDDQGNTMPGVSVVVKGTTNGTITDIDGNFILSVSPDAKTLLFSFIGFETQEVTIDATNTKIKVKLLSSMIGLDEVVAVGYGKMTRKDVTSSITTIKAKDLNSGVYTEPSQLLQGKVPGLTITQTSDPNGSSSITLRGASTLRTGSAQEPYYVVDGVPGVSLSLIAPEDIESIDVLRDASATAIYGSKAANGVIIVTTKKGNKEGKTNVSYSTYVAVDNVLKNLDMMSASELRSYASANGITLPNDEGGDTDWQEEVQRTGLSQSHNISINGGDDKTSYSASINYLNKQGVIKETEKNQLVARSFLQTKTLNDRLTLSFNLNGNITNNNNVPMGSNGTSVLDAMNYYSPLAPVKADNGDWYSDYSISQNYNPMSMVKEDEYDTESKRLQGTAKASLEIVDGLLYNLSLSYQNEQYIFSNYNSSDSQIYSSQNGQASRTSVENKKTVFETYLNYDKTFNDVHKLGLMAGYSWEQSDNNDGFGLTVYNFYNDDLGYYNLGYANRMDMSGINSGYKLSSLRMISFYGRLNYSYNSKYLFQATMRRDGSSAFGENNQWATFPSVSASWRLSEEGFIKNMNVFDDLKFRIGYGVSGNSLGFDAFTATQTYGASGWFDYTDETGSTSEYRTLAATSNANPDLKWERTSMFNVGFDFGFLKNRVTGTLEYYNKTTDDLIYSYAVSTNRYPYGSMLANVGEINNKGIELSLNIIPVQTENLRWETSLNLSHNKNEVVSLSNQTYSVDYINAGNPNISGFSTANIQRIVEGEAIGTFYMWEWAGYNDSGESQFYVHDVETGERTGELTTDPQDTDRTKVGCAQPKFTYGWNNTLSYKKWALTAFFQGVLGGDVMNSTRAQYNTVSLVGDGKNVLSEVATNQLYTDDKAQAPSDRYLEKGNYLRLSTLSLSYNFGSIKDYIKGLRVYATCNNLMTITNYKGLDPEVSLGGLTPGIDSREYFYPRTRTFMLGLNINF</sequence>
<dbReference type="InterPro" id="IPR000531">
    <property type="entry name" value="Beta-barrel_TonB"/>
</dbReference>
<evidence type="ECO:0000256" key="1">
    <source>
        <dbReference type="ARBA" id="ARBA00004571"/>
    </source>
</evidence>
<dbReference type="Pfam" id="PF00593">
    <property type="entry name" value="TonB_dep_Rec_b-barrel"/>
    <property type="match status" value="1"/>
</dbReference>
<protein>
    <submittedName>
        <fullName evidence="15">TonB-dependent receptor</fullName>
    </submittedName>
</protein>
<dbReference type="InterPro" id="IPR037066">
    <property type="entry name" value="Plug_dom_sf"/>
</dbReference>
<evidence type="ECO:0000256" key="10">
    <source>
        <dbReference type="PROSITE-ProRule" id="PRU01360"/>
    </source>
</evidence>